<sequence length="41" mass="4347">MKNEAPGLAERLRRALVIAAVAAVVYVPGVVTLWMLLAGRA</sequence>
<evidence type="ECO:0000256" key="1">
    <source>
        <dbReference type="SAM" id="Phobius"/>
    </source>
</evidence>
<protein>
    <submittedName>
        <fullName evidence="2">Uncharacterized protein</fullName>
    </submittedName>
</protein>
<organism evidence="2 3">
    <name type="scientific">Tepidiforma flava</name>
    <dbReference type="NCBI Taxonomy" id="3004094"/>
    <lineage>
        <taxon>Bacteria</taxon>
        <taxon>Bacillati</taxon>
        <taxon>Chloroflexota</taxon>
        <taxon>Tepidiformia</taxon>
        <taxon>Tepidiformales</taxon>
        <taxon>Tepidiformaceae</taxon>
        <taxon>Tepidiforma</taxon>
    </lineage>
</organism>
<accession>A0ABY7M893</accession>
<evidence type="ECO:0000313" key="2">
    <source>
        <dbReference type="EMBL" id="WBL36743.1"/>
    </source>
</evidence>
<proteinExistence type="predicted"/>
<keyword evidence="1" id="KW-1133">Transmembrane helix</keyword>
<gene>
    <name evidence="2" type="ORF">O0235_04070</name>
</gene>
<keyword evidence="1" id="KW-0812">Transmembrane</keyword>
<feature type="transmembrane region" description="Helical" evidence="1">
    <location>
        <begin position="15"/>
        <end position="37"/>
    </location>
</feature>
<dbReference type="EMBL" id="CP115149">
    <property type="protein sequence ID" value="WBL36743.1"/>
    <property type="molecule type" value="Genomic_DNA"/>
</dbReference>
<keyword evidence="1" id="KW-0472">Membrane</keyword>
<dbReference type="RefSeq" id="WP_270057260.1">
    <property type="nucleotide sequence ID" value="NZ_CP115149.1"/>
</dbReference>
<name>A0ABY7M893_9CHLR</name>
<keyword evidence="3" id="KW-1185">Reference proteome</keyword>
<dbReference type="Proteomes" id="UP001212803">
    <property type="component" value="Chromosome"/>
</dbReference>
<reference evidence="2 3" key="1">
    <citation type="journal article" date="2023" name="ISME J.">
        <title>Thermophilic Dehalococcoidia with unusual traits shed light on an unexpected past.</title>
        <authorList>
            <person name="Palmer M."/>
            <person name="Covington J.K."/>
            <person name="Zhou E.M."/>
            <person name="Thomas S.C."/>
            <person name="Habib N."/>
            <person name="Seymour C.O."/>
            <person name="Lai D."/>
            <person name="Johnston J."/>
            <person name="Hashimi A."/>
            <person name="Jiao J.Y."/>
            <person name="Muok A.R."/>
            <person name="Liu L."/>
            <person name="Xian W.D."/>
            <person name="Zhi X.Y."/>
            <person name="Li M.M."/>
            <person name="Silva L.P."/>
            <person name="Bowen B.P."/>
            <person name="Louie K."/>
            <person name="Briegel A."/>
            <person name="Pett-Ridge J."/>
            <person name="Weber P.K."/>
            <person name="Tocheva E.I."/>
            <person name="Woyke T."/>
            <person name="Northen T.R."/>
            <person name="Mayali X."/>
            <person name="Li W.J."/>
            <person name="Hedlund B.P."/>
        </authorList>
    </citation>
    <scope>NUCLEOTIDE SEQUENCE [LARGE SCALE GENOMIC DNA]</scope>
    <source>
        <strain evidence="2 3">YIM 72310</strain>
    </source>
</reference>
<evidence type="ECO:0000313" key="3">
    <source>
        <dbReference type="Proteomes" id="UP001212803"/>
    </source>
</evidence>